<dbReference type="Ensembl" id="ENSPTET00000026723.1">
    <property type="protein sequence ID" value="ENSPTEP00000018181.1"/>
    <property type="gene ID" value="ENSPTEG00000019648.1"/>
</dbReference>
<keyword evidence="3" id="KW-1185">Reference proteome</keyword>
<organism evidence="2 3">
    <name type="scientific">Piliocolobus tephrosceles</name>
    <name type="common">Ugandan red Colobus</name>
    <dbReference type="NCBI Taxonomy" id="591936"/>
    <lineage>
        <taxon>Eukaryota</taxon>
        <taxon>Metazoa</taxon>
        <taxon>Chordata</taxon>
        <taxon>Craniata</taxon>
        <taxon>Vertebrata</taxon>
        <taxon>Euteleostomi</taxon>
        <taxon>Mammalia</taxon>
        <taxon>Eutheria</taxon>
        <taxon>Euarchontoglires</taxon>
        <taxon>Primates</taxon>
        <taxon>Haplorrhini</taxon>
        <taxon>Catarrhini</taxon>
        <taxon>Cercopithecidae</taxon>
        <taxon>Colobinae</taxon>
        <taxon>Piliocolobus</taxon>
    </lineage>
</organism>
<keyword evidence="1" id="KW-0732">Signal</keyword>
<dbReference type="Proteomes" id="UP000694416">
    <property type="component" value="Unplaced"/>
</dbReference>
<reference evidence="2" key="2">
    <citation type="submission" date="2025-09" db="UniProtKB">
        <authorList>
            <consortium name="Ensembl"/>
        </authorList>
    </citation>
    <scope>IDENTIFICATION</scope>
</reference>
<accession>A0A8C9HD41</accession>
<feature type="chain" id="PRO_5034745414" description="Secreted protein" evidence="1">
    <location>
        <begin position="18"/>
        <end position="99"/>
    </location>
</feature>
<reference evidence="2" key="1">
    <citation type="submission" date="2025-08" db="UniProtKB">
        <authorList>
            <consortium name="Ensembl"/>
        </authorList>
    </citation>
    <scope>IDENTIFICATION</scope>
</reference>
<feature type="signal peptide" evidence="1">
    <location>
        <begin position="1"/>
        <end position="17"/>
    </location>
</feature>
<sequence>MAHSAWSMAMLCPWVLAAGCALYVIDPGVWDIEPPGADHHGLCCCLQMCLRQPLGFFPGLSCSSGFSSNFYSPPQHLGILVSFLHFARGSPCSCGARCH</sequence>
<dbReference type="AlphaFoldDB" id="A0A8C9HD41"/>
<proteinExistence type="predicted"/>
<name>A0A8C9HD41_9PRIM</name>
<protein>
    <recommendedName>
        <fullName evidence="4">Secreted protein</fullName>
    </recommendedName>
</protein>
<evidence type="ECO:0008006" key="4">
    <source>
        <dbReference type="Google" id="ProtNLM"/>
    </source>
</evidence>
<evidence type="ECO:0000313" key="3">
    <source>
        <dbReference type="Proteomes" id="UP000694416"/>
    </source>
</evidence>
<evidence type="ECO:0000256" key="1">
    <source>
        <dbReference type="SAM" id="SignalP"/>
    </source>
</evidence>
<evidence type="ECO:0000313" key="2">
    <source>
        <dbReference type="Ensembl" id="ENSPTEP00000018181.1"/>
    </source>
</evidence>